<accession>A0ABD2BXX9</accession>
<sequence length="205" mass="24276">MSSDKTSHVKSIDKMETRSGTRRLNDADLEDITNRLRQKELLLQEQKRAIREREDALQITVGKFETIERRSDVHYALRETDFSIQEAINMSGRAYLAIEDYKIRTINRLCDVLCKEFGRNKTLHQYKAELCNEKRYKRGELTENKRRETDEFALTSFCEGLFLEYRITSDTCEDLPEAFAKVRKFHFEIGPDTKMTYNRRVSRTV</sequence>
<reference evidence="3 4" key="1">
    <citation type="journal article" date="2024" name="Ann. Entomol. Soc. Am.">
        <title>Genomic analyses of the southern and eastern yellowjacket wasps (Hymenoptera: Vespidae) reveal evolutionary signatures of social life.</title>
        <authorList>
            <person name="Catto M.A."/>
            <person name="Caine P.B."/>
            <person name="Orr S.E."/>
            <person name="Hunt B.G."/>
            <person name="Goodisman M.A.D."/>
        </authorList>
    </citation>
    <scope>NUCLEOTIDE SEQUENCE [LARGE SCALE GENOMIC DNA]</scope>
    <source>
        <strain evidence="3">233</strain>
        <tissue evidence="3">Head and thorax</tissue>
    </source>
</reference>
<dbReference type="AlphaFoldDB" id="A0ABD2BXX9"/>
<keyword evidence="3" id="KW-0378">Hydrolase</keyword>
<dbReference type="Proteomes" id="UP001607302">
    <property type="component" value="Unassembled WGS sequence"/>
</dbReference>
<protein>
    <submittedName>
        <fullName evidence="3">Enzymatic polyprotein endonuclease reverse</fullName>
    </submittedName>
</protein>
<evidence type="ECO:0000256" key="1">
    <source>
        <dbReference type="SAM" id="Coils"/>
    </source>
</evidence>
<keyword evidence="4" id="KW-1185">Reference proteome</keyword>
<feature type="coiled-coil region" evidence="1">
    <location>
        <begin position="29"/>
        <end position="56"/>
    </location>
</feature>
<evidence type="ECO:0000256" key="2">
    <source>
        <dbReference type="SAM" id="MobiDB-lite"/>
    </source>
</evidence>
<keyword evidence="1" id="KW-0175">Coiled coil</keyword>
<evidence type="ECO:0000313" key="4">
    <source>
        <dbReference type="Proteomes" id="UP001607302"/>
    </source>
</evidence>
<organism evidence="3 4">
    <name type="scientific">Vespula squamosa</name>
    <name type="common">Southern yellow jacket</name>
    <name type="synonym">Wasp</name>
    <dbReference type="NCBI Taxonomy" id="30214"/>
    <lineage>
        <taxon>Eukaryota</taxon>
        <taxon>Metazoa</taxon>
        <taxon>Ecdysozoa</taxon>
        <taxon>Arthropoda</taxon>
        <taxon>Hexapoda</taxon>
        <taxon>Insecta</taxon>
        <taxon>Pterygota</taxon>
        <taxon>Neoptera</taxon>
        <taxon>Endopterygota</taxon>
        <taxon>Hymenoptera</taxon>
        <taxon>Apocrita</taxon>
        <taxon>Aculeata</taxon>
        <taxon>Vespoidea</taxon>
        <taxon>Vespidae</taxon>
        <taxon>Vespinae</taxon>
        <taxon>Vespula</taxon>
    </lineage>
</organism>
<comment type="caution">
    <text evidence="3">The sequence shown here is derived from an EMBL/GenBank/DDBJ whole genome shotgun (WGS) entry which is preliminary data.</text>
</comment>
<keyword evidence="3" id="KW-0255">Endonuclease</keyword>
<evidence type="ECO:0000313" key="3">
    <source>
        <dbReference type="EMBL" id="KAL2737599.1"/>
    </source>
</evidence>
<dbReference type="GO" id="GO:0004519">
    <property type="term" value="F:endonuclease activity"/>
    <property type="evidence" value="ECO:0007669"/>
    <property type="project" value="UniProtKB-KW"/>
</dbReference>
<gene>
    <name evidence="3" type="ORF">V1478_001685</name>
</gene>
<dbReference type="EMBL" id="JAUDFV010000027">
    <property type="protein sequence ID" value="KAL2737599.1"/>
    <property type="molecule type" value="Genomic_DNA"/>
</dbReference>
<name>A0ABD2BXX9_VESSQ</name>
<proteinExistence type="predicted"/>
<feature type="region of interest" description="Disordered" evidence="2">
    <location>
        <begin position="1"/>
        <end position="24"/>
    </location>
</feature>
<keyword evidence="3" id="KW-0540">Nuclease</keyword>